<evidence type="ECO:0008006" key="4">
    <source>
        <dbReference type="Google" id="ProtNLM"/>
    </source>
</evidence>
<gene>
    <name evidence="2" type="ORF">TBK1r_64220</name>
</gene>
<dbReference type="Proteomes" id="UP000318081">
    <property type="component" value="Chromosome"/>
</dbReference>
<evidence type="ECO:0000313" key="2">
    <source>
        <dbReference type="EMBL" id="QDV87392.1"/>
    </source>
</evidence>
<protein>
    <recommendedName>
        <fullName evidence="4">Type III restriction enzyme, res subunit</fullName>
    </recommendedName>
</protein>
<accession>A0ABX5Y0R8</accession>
<sequence>MSKFFDDPILNSPYDYPDMHWELVNGQPTEKIIGNRRRAEFITPIPKTKKQKQSKRQQELSLGHDDGLSTENQRYDEIPIINELRSHVDEWRKWPNSSEWQVTPETARLLQHWRHHDFQGIRPFFCQVEAVEVAIWLTEVAPKSVTGKKFLAHLANANAEANPEIMRLALKLATGAGKTTVMAMLIAWQARPDHP</sequence>
<dbReference type="EMBL" id="CP036432">
    <property type="protein sequence ID" value="QDV87392.1"/>
    <property type="molecule type" value="Genomic_DNA"/>
</dbReference>
<name>A0ABX5Y0R8_9BACT</name>
<proteinExistence type="predicted"/>
<keyword evidence="3" id="KW-1185">Reference proteome</keyword>
<feature type="compositionally biased region" description="Basic and acidic residues" evidence="1">
    <location>
        <begin position="56"/>
        <end position="70"/>
    </location>
</feature>
<reference evidence="2 3" key="1">
    <citation type="submission" date="2019-02" db="EMBL/GenBank/DDBJ databases">
        <title>Deep-cultivation of Planctomycetes and their phenomic and genomic characterization uncovers novel biology.</title>
        <authorList>
            <person name="Wiegand S."/>
            <person name="Jogler M."/>
            <person name="Boedeker C."/>
            <person name="Pinto D."/>
            <person name="Vollmers J."/>
            <person name="Rivas-Marin E."/>
            <person name="Kohn T."/>
            <person name="Peeters S.H."/>
            <person name="Heuer A."/>
            <person name="Rast P."/>
            <person name="Oberbeckmann S."/>
            <person name="Bunk B."/>
            <person name="Jeske O."/>
            <person name="Meyerdierks A."/>
            <person name="Storesund J.E."/>
            <person name="Kallscheuer N."/>
            <person name="Luecker S."/>
            <person name="Lage O.M."/>
            <person name="Pohl T."/>
            <person name="Merkel B.J."/>
            <person name="Hornburger P."/>
            <person name="Mueller R.-W."/>
            <person name="Bruemmer F."/>
            <person name="Labrenz M."/>
            <person name="Spormann A.M."/>
            <person name="Op den Camp H."/>
            <person name="Overmann J."/>
            <person name="Amann R."/>
            <person name="Jetten M.S.M."/>
            <person name="Mascher T."/>
            <person name="Medema M.H."/>
            <person name="Devos D.P."/>
            <person name="Kaster A.-K."/>
            <person name="Ovreas L."/>
            <person name="Rohde M."/>
            <person name="Galperin M.Y."/>
            <person name="Jogler C."/>
        </authorList>
    </citation>
    <scope>NUCLEOTIDE SEQUENCE [LARGE SCALE GENOMIC DNA]</scope>
    <source>
        <strain evidence="2 3">TBK1r</strain>
    </source>
</reference>
<feature type="region of interest" description="Disordered" evidence="1">
    <location>
        <begin position="44"/>
        <end position="70"/>
    </location>
</feature>
<evidence type="ECO:0000313" key="3">
    <source>
        <dbReference type="Proteomes" id="UP000318081"/>
    </source>
</evidence>
<evidence type="ECO:0000256" key="1">
    <source>
        <dbReference type="SAM" id="MobiDB-lite"/>
    </source>
</evidence>
<organism evidence="2 3">
    <name type="scientific">Stieleria magnilauensis</name>
    <dbReference type="NCBI Taxonomy" id="2527963"/>
    <lineage>
        <taxon>Bacteria</taxon>
        <taxon>Pseudomonadati</taxon>
        <taxon>Planctomycetota</taxon>
        <taxon>Planctomycetia</taxon>
        <taxon>Pirellulales</taxon>
        <taxon>Pirellulaceae</taxon>
        <taxon>Stieleria</taxon>
    </lineage>
</organism>